<reference evidence="3" key="1">
    <citation type="journal article" date="2019" name="Int. J. Syst. Evol. Microbiol.">
        <title>The Global Catalogue of Microorganisms (GCM) 10K type strain sequencing project: providing services to taxonomists for standard genome sequencing and annotation.</title>
        <authorList>
            <consortium name="The Broad Institute Genomics Platform"/>
            <consortium name="The Broad Institute Genome Sequencing Center for Infectious Disease"/>
            <person name="Wu L."/>
            <person name="Ma J."/>
        </authorList>
    </citation>
    <scope>NUCLEOTIDE SEQUENCE [LARGE SCALE GENOMIC DNA]</scope>
    <source>
        <strain evidence="3">JCM 16904</strain>
    </source>
</reference>
<evidence type="ECO:0000313" key="2">
    <source>
        <dbReference type="EMBL" id="GAA3705704.1"/>
    </source>
</evidence>
<dbReference type="EMBL" id="BAAAZP010000187">
    <property type="protein sequence ID" value="GAA3705704.1"/>
    <property type="molecule type" value="Genomic_DNA"/>
</dbReference>
<feature type="region of interest" description="Disordered" evidence="1">
    <location>
        <begin position="1"/>
        <end position="50"/>
    </location>
</feature>
<feature type="compositionally biased region" description="Basic and acidic residues" evidence="1">
    <location>
        <begin position="1"/>
        <end position="11"/>
    </location>
</feature>
<sequence>MGGRSIEDTGPHAEAPTYPAVPHAADRKVTSDRPCPETITPKKPCPEGGRYRQAVPWEVATEKPCLDGRHREVVP</sequence>
<name>A0ABP7DH87_9ACTN</name>
<feature type="compositionally biased region" description="Basic and acidic residues" evidence="1">
    <location>
        <begin position="24"/>
        <end position="35"/>
    </location>
</feature>
<keyword evidence="3" id="KW-1185">Reference proteome</keyword>
<accession>A0ABP7DH87</accession>
<dbReference type="Proteomes" id="UP001500902">
    <property type="component" value="Unassembled WGS sequence"/>
</dbReference>
<protein>
    <submittedName>
        <fullName evidence="2">Uncharacterized protein</fullName>
    </submittedName>
</protein>
<proteinExistence type="predicted"/>
<organism evidence="2 3">
    <name type="scientific">Nonomuraea antimicrobica</name>
    <dbReference type="NCBI Taxonomy" id="561173"/>
    <lineage>
        <taxon>Bacteria</taxon>
        <taxon>Bacillati</taxon>
        <taxon>Actinomycetota</taxon>
        <taxon>Actinomycetes</taxon>
        <taxon>Streptosporangiales</taxon>
        <taxon>Streptosporangiaceae</taxon>
        <taxon>Nonomuraea</taxon>
    </lineage>
</organism>
<gene>
    <name evidence="2" type="ORF">GCM10022224_083960</name>
</gene>
<evidence type="ECO:0000313" key="3">
    <source>
        <dbReference type="Proteomes" id="UP001500902"/>
    </source>
</evidence>
<comment type="caution">
    <text evidence="2">The sequence shown here is derived from an EMBL/GenBank/DDBJ whole genome shotgun (WGS) entry which is preliminary data.</text>
</comment>
<evidence type="ECO:0000256" key="1">
    <source>
        <dbReference type="SAM" id="MobiDB-lite"/>
    </source>
</evidence>